<dbReference type="HOGENOM" id="CLU_3000018_0_0_1"/>
<evidence type="ECO:0000313" key="1">
    <source>
        <dbReference type="EMBL" id="PNT01432.1"/>
    </source>
</evidence>
<sequence>MTRLKNLALLAVGKLAFYLENRRLLVTSEAARSLVAIKQPHPQPPKTTITAFFTEQA</sequence>
<name>B9IFH0_POPTR</name>
<proteinExistence type="predicted"/>
<dbReference type="AlphaFoldDB" id="B9IFH0"/>
<evidence type="ECO:0000313" key="2">
    <source>
        <dbReference type="Proteomes" id="UP000006729"/>
    </source>
</evidence>
<protein>
    <submittedName>
        <fullName evidence="1">Uncharacterized protein</fullName>
    </submittedName>
</protein>
<accession>B9IFH0</accession>
<dbReference type="EMBL" id="CM009304">
    <property type="protein sequence ID" value="PNT01432.1"/>
    <property type="molecule type" value="Genomic_DNA"/>
</dbReference>
<reference evidence="1 2" key="1">
    <citation type="journal article" date="2006" name="Science">
        <title>The genome of black cottonwood, Populus trichocarpa (Torr. &amp; Gray).</title>
        <authorList>
            <person name="Tuskan G.A."/>
            <person name="Difazio S."/>
            <person name="Jansson S."/>
            <person name="Bohlmann J."/>
            <person name="Grigoriev I."/>
            <person name="Hellsten U."/>
            <person name="Putnam N."/>
            <person name="Ralph S."/>
            <person name="Rombauts S."/>
            <person name="Salamov A."/>
            <person name="Schein J."/>
            <person name="Sterck L."/>
            <person name="Aerts A."/>
            <person name="Bhalerao R.R."/>
            <person name="Bhalerao R.P."/>
            <person name="Blaudez D."/>
            <person name="Boerjan W."/>
            <person name="Brun A."/>
            <person name="Brunner A."/>
            <person name="Busov V."/>
            <person name="Campbell M."/>
            <person name="Carlson J."/>
            <person name="Chalot M."/>
            <person name="Chapman J."/>
            <person name="Chen G.L."/>
            <person name="Cooper D."/>
            <person name="Coutinho P.M."/>
            <person name="Couturier J."/>
            <person name="Covert S."/>
            <person name="Cronk Q."/>
            <person name="Cunningham R."/>
            <person name="Davis J."/>
            <person name="Degroeve S."/>
            <person name="Dejardin A."/>
            <person name="Depamphilis C."/>
            <person name="Detter J."/>
            <person name="Dirks B."/>
            <person name="Dubchak I."/>
            <person name="Duplessis S."/>
            <person name="Ehlting J."/>
            <person name="Ellis B."/>
            <person name="Gendler K."/>
            <person name="Goodstein D."/>
            <person name="Gribskov M."/>
            <person name="Grimwood J."/>
            <person name="Groover A."/>
            <person name="Gunter L."/>
            <person name="Hamberger B."/>
            <person name="Heinze B."/>
            <person name="Helariutta Y."/>
            <person name="Henrissat B."/>
            <person name="Holligan D."/>
            <person name="Holt R."/>
            <person name="Huang W."/>
            <person name="Islam-Faridi N."/>
            <person name="Jones S."/>
            <person name="Jones-Rhoades M."/>
            <person name="Jorgensen R."/>
            <person name="Joshi C."/>
            <person name="Kangasjarvi J."/>
            <person name="Karlsson J."/>
            <person name="Kelleher C."/>
            <person name="Kirkpatrick R."/>
            <person name="Kirst M."/>
            <person name="Kohler A."/>
            <person name="Kalluri U."/>
            <person name="Larimer F."/>
            <person name="Leebens-Mack J."/>
            <person name="Leple J.C."/>
            <person name="Locascio P."/>
            <person name="Lou Y."/>
            <person name="Lucas S."/>
            <person name="Martin F."/>
            <person name="Montanini B."/>
            <person name="Napoli C."/>
            <person name="Nelson D.R."/>
            <person name="Nelson C."/>
            <person name="Nieminen K."/>
            <person name="Nilsson O."/>
            <person name="Pereda V."/>
            <person name="Peter G."/>
            <person name="Philippe R."/>
            <person name="Pilate G."/>
            <person name="Poliakov A."/>
            <person name="Razumovskaya J."/>
            <person name="Richardson P."/>
            <person name="Rinaldi C."/>
            <person name="Ritland K."/>
            <person name="Rouze P."/>
            <person name="Ryaboy D."/>
            <person name="Schmutz J."/>
            <person name="Schrader J."/>
            <person name="Segerman B."/>
            <person name="Shin H."/>
            <person name="Siddiqui A."/>
            <person name="Sterky F."/>
            <person name="Terry A."/>
            <person name="Tsai C.J."/>
            <person name="Uberbacher E."/>
            <person name="Unneberg P."/>
            <person name="Vahala J."/>
            <person name="Wall K."/>
            <person name="Wessler S."/>
            <person name="Yang G."/>
            <person name="Yin T."/>
            <person name="Douglas C."/>
            <person name="Marra M."/>
            <person name="Sandberg G."/>
            <person name="Van de Peer Y."/>
            <person name="Rokhsar D."/>
        </authorList>
    </citation>
    <scope>NUCLEOTIDE SEQUENCE [LARGE SCALE GENOMIC DNA]</scope>
    <source>
        <strain evidence="2">cv. Nisqually</strain>
    </source>
</reference>
<gene>
    <name evidence="1" type="ORF">POPTR_015G101800</name>
</gene>
<dbReference type="InParanoid" id="B9IFH0"/>
<dbReference type="Proteomes" id="UP000006729">
    <property type="component" value="Chromosome 15"/>
</dbReference>
<organism evidence="1 2">
    <name type="scientific">Populus trichocarpa</name>
    <name type="common">Western balsam poplar</name>
    <name type="synonym">Populus balsamifera subsp. trichocarpa</name>
    <dbReference type="NCBI Taxonomy" id="3694"/>
    <lineage>
        <taxon>Eukaryota</taxon>
        <taxon>Viridiplantae</taxon>
        <taxon>Streptophyta</taxon>
        <taxon>Embryophyta</taxon>
        <taxon>Tracheophyta</taxon>
        <taxon>Spermatophyta</taxon>
        <taxon>Magnoliopsida</taxon>
        <taxon>eudicotyledons</taxon>
        <taxon>Gunneridae</taxon>
        <taxon>Pentapetalae</taxon>
        <taxon>rosids</taxon>
        <taxon>fabids</taxon>
        <taxon>Malpighiales</taxon>
        <taxon>Salicaceae</taxon>
        <taxon>Saliceae</taxon>
        <taxon>Populus</taxon>
    </lineage>
</organism>
<keyword evidence="2" id="KW-1185">Reference proteome</keyword>